<dbReference type="EMBL" id="KK088424">
    <property type="protein sequence ID" value="EYE94870.1"/>
    <property type="molecule type" value="Genomic_DNA"/>
</dbReference>
<dbReference type="InterPro" id="IPR014440">
    <property type="entry name" value="HCCAis_GSTk"/>
</dbReference>
<dbReference type="GO" id="GO:0004364">
    <property type="term" value="F:glutathione transferase activity"/>
    <property type="evidence" value="ECO:0007669"/>
    <property type="project" value="UniProtKB-UniRule"/>
</dbReference>
<organism evidence="7 8">
    <name type="scientific">Aspergillus ruber (strain CBS 135680)</name>
    <dbReference type="NCBI Taxonomy" id="1388766"/>
    <lineage>
        <taxon>Eukaryota</taxon>
        <taxon>Fungi</taxon>
        <taxon>Dikarya</taxon>
        <taxon>Ascomycota</taxon>
        <taxon>Pezizomycotina</taxon>
        <taxon>Eurotiomycetes</taxon>
        <taxon>Eurotiomycetidae</taxon>
        <taxon>Eurotiales</taxon>
        <taxon>Aspergillaceae</taxon>
        <taxon>Aspergillus</taxon>
        <taxon>Aspergillus subgen. Aspergillus</taxon>
    </lineage>
</organism>
<dbReference type="GO" id="GO:0006749">
    <property type="term" value="P:glutathione metabolic process"/>
    <property type="evidence" value="ECO:0007669"/>
    <property type="project" value="TreeGrafter"/>
</dbReference>
<feature type="domain" description="DSBA-like thioredoxin" evidence="6">
    <location>
        <begin position="5"/>
        <end position="203"/>
    </location>
</feature>
<evidence type="ECO:0000256" key="3">
    <source>
        <dbReference type="ARBA" id="ARBA00047960"/>
    </source>
</evidence>
<dbReference type="GO" id="GO:0004602">
    <property type="term" value="F:glutathione peroxidase activity"/>
    <property type="evidence" value="ECO:0007669"/>
    <property type="project" value="TreeGrafter"/>
</dbReference>
<dbReference type="AlphaFoldDB" id="A0A017SF32"/>
<proteinExistence type="inferred from homology"/>
<keyword evidence="2 4" id="KW-0808">Transferase</keyword>
<dbReference type="GO" id="GO:0005739">
    <property type="term" value="C:mitochondrion"/>
    <property type="evidence" value="ECO:0007669"/>
    <property type="project" value="TreeGrafter"/>
</dbReference>
<dbReference type="Pfam" id="PF01323">
    <property type="entry name" value="DSBA"/>
    <property type="match status" value="1"/>
</dbReference>
<gene>
    <name evidence="7" type="ORF">EURHEDRAFT_456920</name>
</gene>
<dbReference type="STRING" id="1388766.A0A017SF32"/>
<dbReference type="OrthoDB" id="4664297at2759"/>
<dbReference type="PANTHER" id="PTHR42943">
    <property type="entry name" value="GLUTATHIONE S-TRANSFERASE KAPPA"/>
    <property type="match status" value="1"/>
</dbReference>
<name>A0A017SF32_ASPRC</name>
<dbReference type="Gene3D" id="3.40.30.10">
    <property type="entry name" value="Glutaredoxin"/>
    <property type="match status" value="1"/>
</dbReference>
<evidence type="ECO:0000259" key="6">
    <source>
        <dbReference type="Pfam" id="PF01323"/>
    </source>
</evidence>
<reference evidence="8" key="1">
    <citation type="journal article" date="2014" name="Nat. Commun.">
        <title>Genomic adaptations of the halophilic Dead Sea filamentous fungus Eurotium rubrum.</title>
        <authorList>
            <person name="Kis-Papo T."/>
            <person name="Weig A.R."/>
            <person name="Riley R."/>
            <person name="Persoh D."/>
            <person name="Salamov A."/>
            <person name="Sun H."/>
            <person name="Lipzen A."/>
            <person name="Wasser S.P."/>
            <person name="Rambold G."/>
            <person name="Grigoriev I.V."/>
            <person name="Nevo E."/>
        </authorList>
    </citation>
    <scope>NUCLEOTIDE SEQUENCE [LARGE SCALE GENOMIC DNA]</scope>
    <source>
        <strain evidence="8">CBS 135680</strain>
    </source>
</reference>
<protein>
    <recommendedName>
        <fullName evidence="4">Glutathione S-transferase kappa</fullName>
        <ecNumber evidence="4">2.5.1.18</ecNumber>
    </recommendedName>
</protein>
<sequence>MTSKITLYFDIVSPFAYIAFHALQNSPAFRNCTVSYVPIFLGGLMHSCGNTPPIRIKNKDIWINQERIRWSRYFRVPMVDHFPNDFPPVTLGVQRALCAVSQRYPELLVPAIASLYYAFWADGNSKVIQPEIFGPILEKVLGKERTHEIVKDSTTSDIKSLLNENTDRAFRSGAFGLPWFECTNPQGEMEGFWGIDHLGQVADFCELERRIEPGFRALL</sequence>
<dbReference type="GeneID" id="63699513"/>
<keyword evidence="7" id="KW-0413">Isomerase</keyword>
<dbReference type="Proteomes" id="UP000019804">
    <property type="component" value="Unassembled WGS sequence"/>
</dbReference>
<evidence type="ECO:0000256" key="4">
    <source>
        <dbReference type="PIRNR" id="PIRNR006386"/>
    </source>
</evidence>
<evidence type="ECO:0000256" key="5">
    <source>
        <dbReference type="PIRSR" id="PIRSR006386-1"/>
    </source>
</evidence>
<dbReference type="EC" id="2.5.1.18" evidence="4"/>
<evidence type="ECO:0000313" key="8">
    <source>
        <dbReference type="Proteomes" id="UP000019804"/>
    </source>
</evidence>
<feature type="active site" description="Nucleophile" evidence="5">
    <location>
        <position position="13"/>
    </location>
</feature>
<comment type="similarity">
    <text evidence="1 4">Belongs to the GST superfamily. Kappa family.</text>
</comment>
<dbReference type="PIRSF" id="PIRSF006386">
    <property type="entry name" value="HCCAis_GSTk"/>
    <property type="match status" value="1"/>
</dbReference>
<dbReference type="PANTHER" id="PTHR42943:SF2">
    <property type="entry name" value="GLUTATHIONE S-TRANSFERASE KAPPA 1"/>
    <property type="match status" value="1"/>
</dbReference>
<dbReference type="InterPro" id="IPR001853">
    <property type="entry name" value="DSBA-like_thioredoxin_dom"/>
</dbReference>
<evidence type="ECO:0000256" key="2">
    <source>
        <dbReference type="ARBA" id="ARBA00022679"/>
    </source>
</evidence>
<evidence type="ECO:0000313" key="7">
    <source>
        <dbReference type="EMBL" id="EYE94870.1"/>
    </source>
</evidence>
<accession>A0A017SF32</accession>
<dbReference type="GO" id="GO:0005777">
    <property type="term" value="C:peroxisome"/>
    <property type="evidence" value="ECO:0007669"/>
    <property type="project" value="TreeGrafter"/>
</dbReference>
<dbReference type="InterPro" id="IPR051924">
    <property type="entry name" value="GST_Kappa/NadH"/>
</dbReference>
<dbReference type="RefSeq" id="XP_040638558.1">
    <property type="nucleotide sequence ID" value="XM_040784389.1"/>
</dbReference>
<dbReference type="InterPro" id="IPR036249">
    <property type="entry name" value="Thioredoxin-like_sf"/>
</dbReference>
<evidence type="ECO:0000256" key="1">
    <source>
        <dbReference type="ARBA" id="ARBA00006494"/>
    </source>
</evidence>
<dbReference type="FunFam" id="3.40.30.10:FF:000096">
    <property type="entry name" value="Glutathione S-transferase kappa"/>
    <property type="match status" value="1"/>
</dbReference>
<keyword evidence="8" id="KW-1185">Reference proteome</keyword>
<dbReference type="SUPFAM" id="SSF52833">
    <property type="entry name" value="Thioredoxin-like"/>
    <property type="match status" value="1"/>
</dbReference>
<dbReference type="HOGENOM" id="CLU_069253_1_4_1"/>
<dbReference type="GO" id="GO:0016853">
    <property type="term" value="F:isomerase activity"/>
    <property type="evidence" value="ECO:0007669"/>
    <property type="project" value="UniProtKB-KW"/>
</dbReference>
<comment type="catalytic activity">
    <reaction evidence="3 4">
        <text>RX + glutathione = an S-substituted glutathione + a halide anion + H(+)</text>
        <dbReference type="Rhea" id="RHEA:16437"/>
        <dbReference type="ChEBI" id="CHEBI:15378"/>
        <dbReference type="ChEBI" id="CHEBI:16042"/>
        <dbReference type="ChEBI" id="CHEBI:17792"/>
        <dbReference type="ChEBI" id="CHEBI:57925"/>
        <dbReference type="ChEBI" id="CHEBI:90779"/>
        <dbReference type="EC" id="2.5.1.18"/>
    </reaction>
</comment>